<feature type="region of interest" description="N-terminal hotdog fold" evidence="1">
    <location>
        <begin position="78"/>
        <end position="206"/>
    </location>
</feature>
<feature type="active site" description="Proton acceptor; for dehydratase activity" evidence="1">
    <location>
        <position position="111"/>
    </location>
</feature>
<evidence type="ECO:0000256" key="1">
    <source>
        <dbReference type="PROSITE-ProRule" id="PRU01363"/>
    </source>
</evidence>
<accession>A0A318EHI4</accession>
<dbReference type="Gene3D" id="3.10.129.110">
    <property type="entry name" value="Polyketide synthase dehydratase"/>
    <property type="match status" value="1"/>
</dbReference>
<dbReference type="RefSeq" id="WP_110263935.1">
    <property type="nucleotide sequence ID" value="NZ_CAWNXA010000002.1"/>
</dbReference>
<name>A0A318EHI4_9GAMM</name>
<dbReference type="InterPro" id="IPR049552">
    <property type="entry name" value="PKS_DH_N"/>
</dbReference>
<feature type="region of interest" description="C-terminal hotdog fold" evidence="1">
    <location>
        <begin position="218"/>
        <end position="368"/>
    </location>
</feature>
<reference evidence="4 5" key="1">
    <citation type="submission" date="2018-04" db="EMBL/GenBank/DDBJ databases">
        <title>Genomic Encyclopedia of Type Strains, Phase IV (KMG-IV): sequencing the most valuable type-strain genomes for metagenomic binning, comparative biology and taxonomic classification.</title>
        <authorList>
            <person name="Goeker M."/>
        </authorList>
    </citation>
    <scope>NUCLEOTIDE SEQUENCE [LARGE SCALE GENOMIC DNA]</scope>
    <source>
        <strain evidence="4 5">DSM 104150</strain>
    </source>
</reference>
<dbReference type="InterPro" id="IPR049900">
    <property type="entry name" value="PKS_mFAS_DH"/>
</dbReference>
<evidence type="ECO:0000313" key="4">
    <source>
        <dbReference type="EMBL" id="PXV70249.1"/>
    </source>
</evidence>
<dbReference type="Pfam" id="PF14765">
    <property type="entry name" value="PS-DH"/>
    <property type="match status" value="1"/>
</dbReference>
<dbReference type="Proteomes" id="UP000248330">
    <property type="component" value="Unassembled WGS sequence"/>
</dbReference>
<gene>
    <name evidence="4" type="ORF">C8D93_102101</name>
</gene>
<proteinExistence type="predicted"/>
<dbReference type="InterPro" id="IPR020807">
    <property type="entry name" value="PKS_DH"/>
</dbReference>
<evidence type="ECO:0000256" key="2">
    <source>
        <dbReference type="SAM" id="MobiDB-lite"/>
    </source>
</evidence>
<dbReference type="Pfam" id="PF21089">
    <property type="entry name" value="PKS_DH_N"/>
    <property type="match status" value="1"/>
</dbReference>
<keyword evidence="5" id="KW-1185">Reference proteome</keyword>
<feature type="active site" description="Proton donor; for dehydratase activity" evidence="1">
    <location>
        <position position="282"/>
    </location>
</feature>
<sequence length="383" mass="41217">MSSRSTQAHADESGPASTAAVQPPRPAEQTPSPEVLLEFQQTMRQFLKMQERILVQFLQPVATDEARAAPATTSPAPSSVLIRATPNVGADGGVVLHQPLTLASDPYLADHVIDGRAVLPMAMALEYIAQFAARCWPQRHVSEVRQLQLMSGVTVDAERPPRLELRASAPSVDEGGVLTSAIELWTAVERPRLHYRASVRLTDARIAAPPSRLSVPSGAPMAGMQAYTTLLFHGPRFRCIEQIPALGESGALAMLRTSTPAQLMGADTHADARWLFDPAALDAAPQLAWIWGFTHRNAAALPTLMPSVRRYGPATGAERLQLIQSISAAAGSTTLRYEAEYLDDSGRVRYAISAGESTLSPALNRLVPASPAFARRAPDDRLS</sequence>
<feature type="domain" description="PKS/mFAS DH" evidence="3">
    <location>
        <begin position="78"/>
        <end position="368"/>
    </location>
</feature>
<dbReference type="InterPro" id="IPR042104">
    <property type="entry name" value="PKS_dehydratase_sf"/>
</dbReference>
<feature type="region of interest" description="Disordered" evidence="2">
    <location>
        <begin position="1"/>
        <end position="32"/>
    </location>
</feature>
<dbReference type="AlphaFoldDB" id="A0A318EHI4"/>
<protein>
    <submittedName>
        <fullName evidence="4">Polyketide synthase-like dehydratase family protein</fullName>
    </submittedName>
</protein>
<dbReference type="OrthoDB" id="9778690at2"/>
<evidence type="ECO:0000313" key="5">
    <source>
        <dbReference type="Proteomes" id="UP000248330"/>
    </source>
</evidence>
<dbReference type="InterPro" id="IPR049551">
    <property type="entry name" value="PKS_DH_C"/>
</dbReference>
<dbReference type="PROSITE" id="PS52019">
    <property type="entry name" value="PKS_MFAS_DH"/>
    <property type="match status" value="1"/>
</dbReference>
<comment type="caution">
    <text evidence="4">The sequence shown here is derived from an EMBL/GenBank/DDBJ whole genome shotgun (WGS) entry which is preliminary data.</text>
</comment>
<dbReference type="EMBL" id="QICN01000002">
    <property type="protein sequence ID" value="PXV70249.1"/>
    <property type="molecule type" value="Genomic_DNA"/>
</dbReference>
<organism evidence="4 5">
    <name type="scientific">Sinimarinibacterium flocculans</name>
    <dbReference type="NCBI Taxonomy" id="985250"/>
    <lineage>
        <taxon>Bacteria</taxon>
        <taxon>Pseudomonadati</taxon>
        <taxon>Pseudomonadota</taxon>
        <taxon>Gammaproteobacteria</taxon>
        <taxon>Nevskiales</taxon>
        <taxon>Nevskiaceae</taxon>
        <taxon>Sinimarinibacterium</taxon>
    </lineage>
</organism>
<dbReference type="SMART" id="SM00826">
    <property type="entry name" value="PKS_DH"/>
    <property type="match status" value="1"/>
</dbReference>
<evidence type="ECO:0000259" key="3">
    <source>
        <dbReference type="PROSITE" id="PS52019"/>
    </source>
</evidence>